<comment type="subcellular location">
    <subcellularLocation>
        <location evidence="1">Cell envelope</location>
    </subcellularLocation>
</comment>
<dbReference type="GO" id="GO:0016020">
    <property type="term" value="C:membrane"/>
    <property type="evidence" value="ECO:0007669"/>
    <property type="project" value="InterPro"/>
</dbReference>
<keyword evidence="5" id="KW-1133">Transmembrane helix</keyword>
<feature type="coiled-coil region" evidence="4">
    <location>
        <begin position="362"/>
        <end position="414"/>
    </location>
</feature>
<dbReference type="NCBIfam" id="TIGR01730">
    <property type="entry name" value="RND_mfp"/>
    <property type="match status" value="1"/>
</dbReference>
<dbReference type="PANTHER" id="PTHR32347">
    <property type="entry name" value="EFFLUX SYSTEM COMPONENT YKNX-RELATED"/>
    <property type="match status" value="1"/>
</dbReference>
<dbReference type="InterPro" id="IPR058636">
    <property type="entry name" value="Beta-barrel_YknX"/>
</dbReference>
<evidence type="ECO:0000256" key="1">
    <source>
        <dbReference type="ARBA" id="ARBA00004196"/>
    </source>
</evidence>
<comment type="similarity">
    <text evidence="2">Belongs to the membrane fusion protein (MFP) (TC 8.A.1) family.</text>
</comment>
<feature type="transmembrane region" description="Helical" evidence="5">
    <location>
        <begin position="21"/>
        <end position="43"/>
    </location>
</feature>
<keyword evidence="5" id="KW-0812">Transmembrane</keyword>
<evidence type="ECO:0000256" key="3">
    <source>
        <dbReference type="ARBA" id="ARBA00023054"/>
    </source>
</evidence>
<gene>
    <name evidence="7" type="ORF">US91_C0002G0093</name>
</gene>
<sequence>MSESIIEASRKARKNGIFGFFKRKSVIIPLILIVIALGVWFFYNKNQSTKETKSVVKISEATVKKSDLQIAIEADGKVVSEDGVELSFSVSGDTLEVNQVFVKEGDKIKKGDKIASVRTDDLNYDLNKAYSNYQSVLASYNEKVAGATDKEIANAKSSIEQAEISLSQAKISLEKTRNSANEKIEDAEENVNDTREDMELNKNEATSKDIKNAYADILDTVKAINLSFETILLASDKIIGVDDTDINDSFEVNLGAKDNAAYLSAKDTYLQAKYSYDELNDSVIGLSKTSTYSEIDDAVKKAEKALTQFEAHLYQMQKMINATISTASLSQTQIDTFKSTISSNRSTINAKITALNNNLDSLADARENLDDYITAYNNAVKDLATAKEEAKQDIANSEASLAAKELSLQNAKNDYTELLKPLSDSELASARSSLTTASINLDKARNDLNKAVLTSPIDGELALLNYKAGDIILSNESKPVAVIINNDTLFVELNIEESDISKLSVGQKAVATFDALDEQEFNGELIYISQTAETSNNGIVTYLVKAALSDTKDSKIREGMTASVNFIIDGVADVLQIPVSAVRNVNSKPSVQLKSNEWVEVSTGFTDGKNVEIKSGLNVGDIVLY</sequence>
<feature type="coiled-coil region" evidence="4">
    <location>
        <begin position="152"/>
        <end position="208"/>
    </location>
</feature>
<dbReference type="GO" id="GO:0022857">
    <property type="term" value="F:transmembrane transporter activity"/>
    <property type="evidence" value="ECO:0007669"/>
    <property type="project" value="InterPro"/>
</dbReference>
<dbReference type="Gene3D" id="1.10.287.1490">
    <property type="match status" value="1"/>
</dbReference>
<evidence type="ECO:0000259" key="6">
    <source>
        <dbReference type="Pfam" id="PF25990"/>
    </source>
</evidence>
<dbReference type="Gene3D" id="2.40.50.100">
    <property type="match status" value="1"/>
</dbReference>
<dbReference type="InterPro" id="IPR006143">
    <property type="entry name" value="RND_pump_MFP"/>
</dbReference>
<keyword evidence="3 4" id="KW-0175">Coiled coil</keyword>
<dbReference type="Gene3D" id="2.40.420.20">
    <property type="match status" value="1"/>
</dbReference>
<feature type="domain" description="YknX-like beta-barrel" evidence="6">
    <location>
        <begin position="491"/>
        <end position="565"/>
    </location>
</feature>
<comment type="caution">
    <text evidence="7">The sequence shown here is derived from an EMBL/GenBank/DDBJ whole genome shotgun (WGS) entry which is preliminary data.</text>
</comment>
<evidence type="ECO:0000256" key="4">
    <source>
        <dbReference type="SAM" id="Coils"/>
    </source>
</evidence>
<organism evidence="7 8">
    <name type="scientific">Candidatus Falkowbacteria bacterium GW2011_GWE1_38_31</name>
    <dbReference type="NCBI Taxonomy" id="1618638"/>
    <lineage>
        <taxon>Bacteria</taxon>
        <taxon>Candidatus Falkowiibacteriota</taxon>
    </lineage>
</organism>
<dbReference type="Pfam" id="PF25990">
    <property type="entry name" value="Beta-barrel_YknX"/>
    <property type="match status" value="1"/>
</dbReference>
<dbReference type="GO" id="GO:0030313">
    <property type="term" value="C:cell envelope"/>
    <property type="evidence" value="ECO:0007669"/>
    <property type="project" value="UniProtKB-SubCell"/>
</dbReference>
<reference evidence="7 8" key="1">
    <citation type="journal article" date="2015" name="Nature">
        <title>rRNA introns, odd ribosomes, and small enigmatic genomes across a large radiation of phyla.</title>
        <authorList>
            <person name="Brown C.T."/>
            <person name="Hug L.A."/>
            <person name="Thomas B.C."/>
            <person name="Sharon I."/>
            <person name="Castelle C.J."/>
            <person name="Singh A."/>
            <person name="Wilkins M.J."/>
            <person name="Williams K.H."/>
            <person name="Banfield J.F."/>
        </authorList>
    </citation>
    <scope>NUCLEOTIDE SEQUENCE [LARGE SCALE GENOMIC DNA]</scope>
</reference>
<keyword evidence="5" id="KW-0472">Membrane</keyword>
<accession>A0A0G0MB72</accession>
<dbReference type="InterPro" id="IPR050465">
    <property type="entry name" value="UPF0194_transport"/>
</dbReference>
<dbReference type="Proteomes" id="UP000034022">
    <property type="component" value="Unassembled WGS sequence"/>
</dbReference>
<evidence type="ECO:0000256" key="2">
    <source>
        <dbReference type="ARBA" id="ARBA00009477"/>
    </source>
</evidence>
<name>A0A0G0MB72_9BACT</name>
<dbReference type="AlphaFoldDB" id="A0A0G0MB72"/>
<evidence type="ECO:0000313" key="7">
    <source>
        <dbReference type="EMBL" id="KKQ71014.1"/>
    </source>
</evidence>
<proteinExistence type="inferred from homology"/>
<dbReference type="SUPFAM" id="SSF111369">
    <property type="entry name" value="HlyD-like secretion proteins"/>
    <property type="match status" value="1"/>
</dbReference>
<dbReference type="Gene3D" id="2.40.30.170">
    <property type="match status" value="1"/>
</dbReference>
<evidence type="ECO:0000313" key="8">
    <source>
        <dbReference type="Proteomes" id="UP000034022"/>
    </source>
</evidence>
<protein>
    <submittedName>
        <fullName evidence="7">Secretion protein HlyD family protein</fullName>
    </submittedName>
</protein>
<evidence type="ECO:0000256" key="5">
    <source>
        <dbReference type="SAM" id="Phobius"/>
    </source>
</evidence>
<dbReference type="PANTHER" id="PTHR32347:SF23">
    <property type="entry name" value="BLL5650 PROTEIN"/>
    <property type="match status" value="1"/>
</dbReference>
<dbReference type="EMBL" id="LBUU01000002">
    <property type="protein sequence ID" value="KKQ71014.1"/>
    <property type="molecule type" value="Genomic_DNA"/>
</dbReference>